<gene>
    <name evidence="2" type="ORF">RCOM_1441610</name>
</gene>
<organism evidence="2 3">
    <name type="scientific">Ricinus communis</name>
    <name type="common">Castor bean</name>
    <dbReference type="NCBI Taxonomy" id="3988"/>
    <lineage>
        <taxon>Eukaryota</taxon>
        <taxon>Viridiplantae</taxon>
        <taxon>Streptophyta</taxon>
        <taxon>Embryophyta</taxon>
        <taxon>Tracheophyta</taxon>
        <taxon>Spermatophyta</taxon>
        <taxon>Magnoliopsida</taxon>
        <taxon>eudicotyledons</taxon>
        <taxon>Gunneridae</taxon>
        <taxon>Pentapetalae</taxon>
        <taxon>rosids</taxon>
        <taxon>fabids</taxon>
        <taxon>Malpighiales</taxon>
        <taxon>Euphorbiaceae</taxon>
        <taxon>Acalyphoideae</taxon>
        <taxon>Acalypheae</taxon>
        <taxon>Ricinus</taxon>
    </lineage>
</organism>
<keyword evidence="3" id="KW-1185">Reference proteome</keyword>
<evidence type="ECO:0000313" key="3">
    <source>
        <dbReference type="Proteomes" id="UP000008311"/>
    </source>
</evidence>
<dbReference type="InParanoid" id="B9RGL6"/>
<reference evidence="3" key="1">
    <citation type="journal article" date="2010" name="Nat. Biotechnol.">
        <title>Draft genome sequence of the oilseed species Ricinus communis.</title>
        <authorList>
            <person name="Chan A.P."/>
            <person name="Crabtree J."/>
            <person name="Zhao Q."/>
            <person name="Lorenzi H."/>
            <person name="Orvis J."/>
            <person name="Puiu D."/>
            <person name="Melake-Berhan A."/>
            <person name="Jones K.M."/>
            <person name="Redman J."/>
            <person name="Chen G."/>
            <person name="Cahoon E.B."/>
            <person name="Gedil M."/>
            <person name="Stanke M."/>
            <person name="Haas B.J."/>
            <person name="Wortman J.R."/>
            <person name="Fraser-Liggett C.M."/>
            <person name="Ravel J."/>
            <person name="Rabinowicz P.D."/>
        </authorList>
    </citation>
    <scope>NUCLEOTIDE SEQUENCE [LARGE SCALE GENOMIC DNA]</scope>
    <source>
        <strain evidence="3">cv. Hale</strain>
    </source>
</reference>
<accession>B9RGL6</accession>
<proteinExistence type="predicted"/>
<dbReference type="Gene3D" id="1.10.510.10">
    <property type="entry name" value="Transferase(Phosphotransferase) domain 1"/>
    <property type="match status" value="1"/>
</dbReference>
<dbReference type="SUPFAM" id="SSF56112">
    <property type="entry name" value="Protein kinase-like (PK-like)"/>
    <property type="match status" value="1"/>
</dbReference>
<evidence type="ECO:0000313" key="2">
    <source>
        <dbReference type="EMBL" id="EEF49228.1"/>
    </source>
</evidence>
<feature type="region of interest" description="Disordered" evidence="1">
    <location>
        <begin position="84"/>
        <end position="103"/>
    </location>
</feature>
<sequence length="143" mass="15759">MSRDGKDLLKRCLVKKPEFRFTAEMLLDHPFISGLDDTKSTEFGETLDKGCVSDTDIWALGLDDIKSSELEEILDGGCVSNADNEFDDSSCPENWSTSEKSSLEESDHRLHCSSPEFIGLGDQGSSIVITGQNFFEVAGLICR</sequence>
<feature type="compositionally biased region" description="Polar residues" evidence="1">
    <location>
        <begin position="91"/>
        <end position="100"/>
    </location>
</feature>
<dbReference type="AlphaFoldDB" id="B9RGL6"/>
<dbReference type="InterPro" id="IPR011009">
    <property type="entry name" value="Kinase-like_dom_sf"/>
</dbReference>
<dbReference type="Proteomes" id="UP000008311">
    <property type="component" value="Unassembled WGS sequence"/>
</dbReference>
<name>B9RGL6_RICCO</name>
<protein>
    <submittedName>
        <fullName evidence="2">Uncharacterized protein</fullName>
    </submittedName>
</protein>
<evidence type="ECO:0000256" key="1">
    <source>
        <dbReference type="SAM" id="MobiDB-lite"/>
    </source>
</evidence>
<dbReference type="EMBL" id="EQ973778">
    <property type="protein sequence ID" value="EEF49228.1"/>
    <property type="molecule type" value="Genomic_DNA"/>
</dbReference>